<feature type="compositionally biased region" description="Basic and acidic residues" evidence="1">
    <location>
        <begin position="285"/>
        <end position="300"/>
    </location>
</feature>
<evidence type="ECO:0000313" key="3">
    <source>
        <dbReference type="Proteomes" id="UP001321047"/>
    </source>
</evidence>
<feature type="compositionally biased region" description="Basic and acidic residues" evidence="1">
    <location>
        <begin position="372"/>
        <end position="382"/>
    </location>
</feature>
<dbReference type="EMBL" id="JAOPJZ010000008">
    <property type="protein sequence ID" value="MCU4752566.1"/>
    <property type="molecule type" value="Genomic_DNA"/>
</dbReference>
<protein>
    <submittedName>
        <fullName evidence="2">Uncharacterized protein</fullName>
    </submittedName>
</protein>
<feature type="compositionally biased region" description="Basic and acidic residues" evidence="1">
    <location>
        <begin position="228"/>
        <end position="239"/>
    </location>
</feature>
<sequence>MIRRRSSAVDGDSIVCADVLGRFGVEGGDLRAQHDSERLPGEESAELETVLETALDDARDRTTFLRRTISGSPRGIDCSARYSQETLERELTAAFESIEWTVTFERSGFEWRLRATDPAGRSRETTLSYPKTPLERDNLPAILHQLESDILYGTDAGFVLLSRGVDRWRAALVDETALEAVRADYGERIEAFDRPLLPAASLEAYASSSSDAESYTPGSSDEAVSPGDDSHWPEWALERSRRRGHSELSGPSSGSTTDSSGVGNSIDGAKATPEASLIEEAEPTGTRDKAAKPTDGRDEAVESTTETPVWAGDEGDSLWNEESEPARDRARERDGYVLSGGSPTVSRSGESCSGNSRKGDSSKRTGLANETGRSDSANERIGTHAANEPADTHEASGPTSTDDGFDAARSRKAASDRAATTDDDGFGSLSGSVGTTRVSNESFGTGETQDEDEQYLALGAAMGTGQNVSVSGLLEDDSFLPELPAVEPTETRVAFEETFDPAALPKARAAAEQSGFVWVQSGGLETTRVSNG</sequence>
<proteinExistence type="predicted"/>
<evidence type="ECO:0000256" key="1">
    <source>
        <dbReference type="SAM" id="MobiDB-lite"/>
    </source>
</evidence>
<dbReference type="Proteomes" id="UP001321047">
    <property type="component" value="Unassembled WGS sequence"/>
</dbReference>
<gene>
    <name evidence="2" type="ORF">OB919_11285</name>
</gene>
<accession>A0AAP2Z8A6</accession>
<organism evidence="2 3">
    <name type="scientific">Natronosalvus hydrolyticus</name>
    <dbReference type="NCBI Taxonomy" id="2979988"/>
    <lineage>
        <taxon>Archaea</taxon>
        <taxon>Methanobacteriati</taxon>
        <taxon>Methanobacteriota</taxon>
        <taxon>Stenosarchaea group</taxon>
        <taxon>Halobacteria</taxon>
        <taxon>Halobacteriales</taxon>
        <taxon>Natrialbaceae</taxon>
        <taxon>Natronosalvus</taxon>
    </lineage>
</organism>
<dbReference type="RefSeq" id="WP_342808901.1">
    <property type="nucleotide sequence ID" value="NZ_JAOPJZ010000008.1"/>
</dbReference>
<feature type="compositionally biased region" description="Polar residues" evidence="1">
    <location>
        <begin position="429"/>
        <end position="447"/>
    </location>
</feature>
<feature type="compositionally biased region" description="Basic and acidic residues" evidence="1">
    <location>
        <begin position="324"/>
        <end position="335"/>
    </location>
</feature>
<feature type="compositionally biased region" description="Basic and acidic residues" evidence="1">
    <location>
        <begin position="406"/>
        <end position="415"/>
    </location>
</feature>
<name>A0AAP2Z8A6_9EURY</name>
<feature type="compositionally biased region" description="Acidic residues" evidence="1">
    <location>
        <begin position="313"/>
        <end position="323"/>
    </location>
</feature>
<comment type="caution">
    <text evidence="2">The sequence shown here is derived from an EMBL/GenBank/DDBJ whole genome shotgun (WGS) entry which is preliminary data.</text>
</comment>
<keyword evidence="3" id="KW-1185">Reference proteome</keyword>
<dbReference type="AlphaFoldDB" id="A0AAP2Z8A6"/>
<evidence type="ECO:0000313" key="2">
    <source>
        <dbReference type="EMBL" id="MCU4752566.1"/>
    </source>
</evidence>
<feature type="region of interest" description="Disordered" evidence="1">
    <location>
        <begin position="209"/>
        <end position="451"/>
    </location>
</feature>
<feature type="compositionally biased region" description="Polar residues" evidence="1">
    <location>
        <begin position="341"/>
        <end position="356"/>
    </location>
</feature>
<feature type="compositionally biased region" description="Low complexity" evidence="1">
    <location>
        <begin position="249"/>
        <end position="265"/>
    </location>
</feature>
<reference evidence="2 3" key="1">
    <citation type="submission" date="2022-09" db="EMBL/GenBank/DDBJ databases">
        <title>Enrichment on poylsaccharides allowed isolation of novel metabolic and taxonomic groups of Haloarchaea.</title>
        <authorList>
            <person name="Sorokin D.Y."/>
            <person name="Elcheninov A.G."/>
            <person name="Khizhniak T.V."/>
            <person name="Kolganova T.V."/>
            <person name="Kublanov I.V."/>
        </authorList>
    </citation>
    <scope>NUCLEOTIDE SEQUENCE [LARGE SCALE GENOMIC DNA]</scope>
    <source>
        <strain evidence="2 3">AArc-curdl1</strain>
    </source>
</reference>